<dbReference type="PANTHER" id="PTHR47110">
    <property type="entry name" value="TESTIS-SPECIFIC EXPRESSED PROTEIN 55"/>
    <property type="match status" value="1"/>
</dbReference>
<dbReference type="EMBL" id="JAROKS010000023">
    <property type="protein sequence ID" value="KAK1787702.1"/>
    <property type="molecule type" value="Genomic_DNA"/>
</dbReference>
<evidence type="ECO:0000313" key="2">
    <source>
        <dbReference type="Proteomes" id="UP001239994"/>
    </source>
</evidence>
<comment type="caution">
    <text evidence="1">The sequence shown here is derived from an EMBL/GenBank/DDBJ whole genome shotgun (WGS) entry which is preliminary data.</text>
</comment>
<dbReference type="CDD" id="cd22975">
    <property type="entry name" value="DD_TEX55"/>
    <property type="match status" value="1"/>
</dbReference>
<dbReference type="InterPro" id="IPR048377">
    <property type="entry name" value="TEX55_DD"/>
</dbReference>
<gene>
    <name evidence="1" type="ORF">P4O66_016197</name>
</gene>
<proteinExistence type="predicted"/>
<protein>
    <submittedName>
        <fullName evidence="1">Uncharacterized protein</fullName>
    </submittedName>
</protein>
<name>A0AAD8YVI6_9TELE</name>
<evidence type="ECO:0000313" key="1">
    <source>
        <dbReference type="EMBL" id="KAK1787702.1"/>
    </source>
</evidence>
<dbReference type="Gene3D" id="1.20.890.10">
    <property type="entry name" value="cAMP-dependent protein kinase regulatory subunit, dimerization-anchoring domain"/>
    <property type="match status" value="1"/>
</dbReference>
<dbReference type="Proteomes" id="UP001239994">
    <property type="component" value="Unassembled WGS sequence"/>
</dbReference>
<dbReference type="AlphaFoldDB" id="A0AAD8YVI6"/>
<dbReference type="Pfam" id="PF17819">
    <property type="entry name" value="Tex55"/>
    <property type="match status" value="1"/>
</dbReference>
<organism evidence="1 2">
    <name type="scientific">Electrophorus voltai</name>
    <dbReference type="NCBI Taxonomy" id="2609070"/>
    <lineage>
        <taxon>Eukaryota</taxon>
        <taxon>Metazoa</taxon>
        <taxon>Chordata</taxon>
        <taxon>Craniata</taxon>
        <taxon>Vertebrata</taxon>
        <taxon>Euteleostomi</taxon>
        <taxon>Actinopterygii</taxon>
        <taxon>Neopterygii</taxon>
        <taxon>Teleostei</taxon>
        <taxon>Ostariophysi</taxon>
        <taxon>Gymnotiformes</taxon>
        <taxon>Gymnotoidei</taxon>
        <taxon>Gymnotidae</taxon>
        <taxon>Electrophorus</taxon>
    </lineage>
</organism>
<dbReference type="PANTHER" id="PTHR47110:SF3">
    <property type="entry name" value="TESTIS-SPECIFIC EXPRESSED PROTEIN 55-LIKE"/>
    <property type="match status" value="1"/>
</dbReference>
<keyword evidence="2" id="KW-1185">Reference proteome</keyword>
<reference evidence="1" key="1">
    <citation type="submission" date="2023-03" db="EMBL/GenBank/DDBJ databases">
        <title>Electrophorus voltai genome.</title>
        <authorList>
            <person name="Bian C."/>
        </authorList>
    </citation>
    <scope>NUCLEOTIDE SEQUENCE</scope>
    <source>
        <strain evidence="1">CB-2022</strain>
        <tissue evidence="1">Muscle</tissue>
    </source>
</reference>
<dbReference type="SUPFAM" id="SSF47391">
    <property type="entry name" value="Dimerization-anchoring domain of cAMP-dependent PK regulatory subunit"/>
    <property type="match status" value="1"/>
</dbReference>
<accession>A0AAD8YVI6</accession>
<dbReference type="InterPro" id="IPR040760">
    <property type="entry name" value="Tex55"/>
</dbReference>
<sequence>MAESGTRENVLITEIMDPYERAVKYMESHNILQIFEEIIENLAYDRPDDPLQFMLEKVQKMIRSRQESNKKTEKPEYVSQK</sequence>